<gene>
    <name evidence="1" type="ORF">ABFZ84_07635</name>
</gene>
<reference evidence="1 2" key="1">
    <citation type="submission" date="2024-05" db="EMBL/GenBank/DDBJ databases">
        <title>Three bacterial strains, DH-69, EH-24, and ECK-19 isolated from coastal sediments.</title>
        <authorList>
            <person name="Ye Y.-Q."/>
            <person name="Du Z.-J."/>
        </authorList>
    </citation>
    <scope>NUCLEOTIDE SEQUENCE [LARGE SCALE GENOMIC DNA]</scope>
    <source>
        <strain evidence="1 2">ECK-19</strain>
    </source>
</reference>
<comment type="caution">
    <text evidence="1">The sequence shown here is derived from an EMBL/GenBank/DDBJ whole genome shotgun (WGS) entry which is preliminary data.</text>
</comment>
<keyword evidence="2" id="KW-1185">Reference proteome</keyword>
<name>A0ABV3Z5W3_9PROT</name>
<evidence type="ECO:0000313" key="2">
    <source>
        <dbReference type="Proteomes" id="UP001560685"/>
    </source>
</evidence>
<sequence>MRTYPISVSWHPYHGNNEAKKRKAREYNRVAARVEQFLNNDLRSKPDNTIHQYLSDIVAIDLGEDRDIVRSVVSSIDGGSNGVTIVKGDYEKATAVSHHQ</sequence>
<proteinExistence type="predicted"/>
<organism evidence="1 2">
    <name type="scientific">Hyphococcus lacteus</name>
    <dbReference type="NCBI Taxonomy" id="3143536"/>
    <lineage>
        <taxon>Bacteria</taxon>
        <taxon>Pseudomonadati</taxon>
        <taxon>Pseudomonadota</taxon>
        <taxon>Alphaproteobacteria</taxon>
        <taxon>Parvularculales</taxon>
        <taxon>Parvularculaceae</taxon>
        <taxon>Hyphococcus</taxon>
    </lineage>
</organism>
<protein>
    <submittedName>
        <fullName evidence="1">Uncharacterized protein</fullName>
    </submittedName>
</protein>
<accession>A0ABV3Z5W3</accession>
<dbReference type="EMBL" id="JBEHZE010000001">
    <property type="protein sequence ID" value="MEX6633419.1"/>
    <property type="molecule type" value="Genomic_DNA"/>
</dbReference>
<evidence type="ECO:0000313" key="1">
    <source>
        <dbReference type="EMBL" id="MEX6633419.1"/>
    </source>
</evidence>
<dbReference type="RefSeq" id="WP_369313378.1">
    <property type="nucleotide sequence ID" value="NZ_JBEHZE010000001.1"/>
</dbReference>
<dbReference type="Proteomes" id="UP001560685">
    <property type="component" value="Unassembled WGS sequence"/>
</dbReference>